<organism evidence="2 3">
    <name type="scientific">Hyphomonas hirschiana VP5</name>
    <dbReference type="NCBI Taxonomy" id="1280951"/>
    <lineage>
        <taxon>Bacteria</taxon>
        <taxon>Pseudomonadati</taxon>
        <taxon>Pseudomonadota</taxon>
        <taxon>Alphaproteobacteria</taxon>
        <taxon>Hyphomonadales</taxon>
        <taxon>Hyphomonadaceae</taxon>
        <taxon>Hyphomonas</taxon>
    </lineage>
</organism>
<dbReference type="PANTHER" id="PTHR45431:SF3">
    <property type="entry name" value="RHODANESE-LIKE DOMAIN-CONTAINING PROTEIN 15, CHLOROPLASTIC"/>
    <property type="match status" value="1"/>
</dbReference>
<keyword evidence="3" id="KW-1185">Reference proteome</keyword>
<evidence type="ECO:0000259" key="1">
    <source>
        <dbReference type="PROSITE" id="PS50206"/>
    </source>
</evidence>
<dbReference type="SUPFAM" id="SSF52821">
    <property type="entry name" value="Rhodanese/Cell cycle control phosphatase"/>
    <property type="match status" value="1"/>
</dbReference>
<dbReference type="Proteomes" id="UP000025061">
    <property type="component" value="Unassembled WGS sequence"/>
</dbReference>
<evidence type="ECO:0000313" key="2">
    <source>
        <dbReference type="EMBL" id="KCZ96036.1"/>
    </source>
</evidence>
<gene>
    <name evidence="2" type="ORF">HHI_00115</name>
</gene>
<name>A0A059FZY0_9PROT</name>
<dbReference type="InterPro" id="IPR001763">
    <property type="entry name" value="Rhodanese-like_dom"/>
</dbReference>
<feature type="domain" description="Rhodanese" evidence="1">
    <location>
        <begin position="36"/>
        <end position="132"/>
    </location>
</feature>
<evidence type="ECO:0000313" key="3">
    <source>
        <dbReference type="Proteomes" id="UP000025061"/>
    </source>
</evidence>
<dbReference type="SMART" id="SM00450">
    <property type="entry name" value="RHOD"/>
    <property type="match status" value="1"/>
</dbReference>
<accession>A0A059FZY0</accession>
<dbReference type="Gene3D" id="3.40.250.10">
    <property type="entry name" value="Rhodanese-like domain"/>
    <property type="match status" value="1"/>
</dbReference>
<sequence length="133" mass="14416">MNIQSILASMFSLKAETRAAPPVQRLSAREAYDKLRAGEITLIDVRTPEEWRQTGVPEGAKRATLQDKDFLKQVMAHAGAFEAPVAFICRSGQRSGQAAAQARAVGFTQVYNVVGGVEGPDGWLAERLPVTFA</sequence>
<dbReference type="PATRIC" id="fig|1280951.3.peg.23"/>
<dbReference type="PROSITE" id="PS50206">
    <property type="entry name" value="RHODANESE_3"/>
    <property type="match status" value="1"/>
</dbReference>
<comment type="caution">
    <text evidence="2">The sequence shown here is derived from an EMBL/GenBank/DDBJ whole genome shotgun (WGS) entry which is preliminary data.</text>
</comment>
<dbReference type="EMBL" id="ARYI01000001">
    <property type="protein sequence ID" value="KCZ96036.1"/>
    <property type="molecule type" value="Genomic_DNA"/>
</dbReference>
<protein>
    <submittedName>
        <fullName evidence="2">Rhodanese domain-containing protein</fullName>
    </submittedName>
</protein>
<proteinExistence type="predicted"/>
<dbReference type="RefSeq" id="WP_035590027.1">
    <property type="nucleotide sequence ID" value="NZ_ARYI01000001.1"/>
</dbReference>
<dbReference type="InterPro" id="IPR036873">
    <property type="entry name" value="Rhodanese-like_dom_sf"/>
</dbReference>
<dbReference type="AlphaFoldDB" id="A0A059FZY0"/>
<dbReference type="PANTHER" id="PTHR45431">
    <property type="entry name" value="RHODANESE-LIKE DOMAIN-CONTAINING PROTEIN 15, CHLOROPLASTIC"/>
    <property type="match status" value="1"/>
</dbReference>
<dbReference type="OrthoDB" id="9812109at2"/>
<dbReference type="Pfam" id="PF00581">
    <property type="entry name" value="Rhodanese"/>
    <property type="match status" value="1"/>
</dbReference>
<dbReference type="InterPro" id="IPR052367">
    <property type="entry name" value="Thiosulfate_ST/Rhodanese-like"/>
</dbReference>
<reference evidence="2 3" key="1">
    <citation type="submission" date="2013-04" db="EMBL/GenBank/DDBJ databases">
        <title>Hyphomonas hirschiana VP5 Genome Sequencing.</title>
        <authorList>
            <person name="Lai Q."/>
            <person name="Shao Z."/>
        </authorList>
    </citation>
    <scope>NUCLEOTIDE SEQUENCE [LARGE SCALE GENOMIC DNA]</scope>
    <source>
        <strain evidence="2 3">VP5</strain>
    </source>
</reference>